<dbReference type="Proteomes" id="UP000031631">
    <property type="component" value="Chromosome"/>
</dbReference>
<reference evidence="2 3" key="1">
    <citation type="journal article" date="2014" name="PLoS ONE">
        <title>Physiological and genomic features of a novel sulfur-oxidizing gammaproteobacterium belonging to a previously uncultivated symbiotic lineage isolated from a hydrothermal vent.</title>
        <authorList>
            <person name="Nunoura T."/>
            <person name="Takaki Y."/>
            <person name="Kazama H."/>
            <person name="Kakuta J."/>
            <person name="Shimamura S."/>
            <person name="Makita H."/>
            <person name="Hirai M."/>
            <person name="Miyazaki M."/>
            <person name="Takai K."/>
        </authorList>
    </citation>
    <scope>NUCLEOTIDE SEQUENCE [LARGE SCALE GENOMIC DNA]</scope>
    <source>
        <strain evidence="2 3">Hiromi1</strain>
    </source>
</reference>
<evidence type="ECO:0000313" key="2">
    <source>
        <dbReference type="EMBL" id="BAO45685.1"/>
    </source>
</evidence>
<protein>
    <submittedName>
        <fullName evidence="2">Uncharacterized protein</fullName>
    </submittedName>
</protein>
<evidence type="ECO:0000256" key="1">
    <source>
        <dbReference type="SAM" id="MobiDB-lite"/>
    </source>
</evidence>
<proteinExistence type="predicted"/>
<gene>
    <name evidence="2" type="ORF">TBH_C2784</name>
</gene>
<feature type="region of interest" description="Disordered" evidence="1">
    <location>
        <begin position="1"/>
        <end position="31"/>
    </location>
</feature>
<accession>A0A7U6JLC0</accession>
<dbReference type="KEGG" id="tbn:TBH_C2784"/>
<organism evidence="2 3">
    <name type="scientific">Thiolapillus brandeum</name>
    <dbReference type="NCBI Taxonomy" id="1076588"/>
    <lineage>
        <taxon>Bacteria</taxon>
        <taxon>Pseudomonadati</taxon>
        <taxon>Pseudomonadota</taxon>
        <taxon>Gammaproteobacteria</taxon>
        <taxon>Chromatiales</taxon>
        <taxon>Sedimenticolaceae</taxon>
        <taxon>Thiolapillus</taxon>
    </lineage>
</organism>
<name>A0A7U6JLC0_9GAMM</name>
<dbReference type="AlphaFoldDB" id="A0A7U6JLC0"/>
<keyword evidence="3" id="KW-1185">Reference proteome</keyword>
<dbReference type="EMBL" id="AP012273">
    <property type="protein sequence ID" value="BAO45685.1"/>
    <property type="molecule type" value="Genomic_DNA"/>
</dbReference>
<evidence type="ECO:0000313" key="3">
    <source>
        <dbReference type="Proteomes" id="UP000031631"/>
    </source>
</evidence>
<sequence>MRAGAFSGVCHESETPKTQEPAGGRAGGGHGPVPDCPGWRQWLLRGAQRSLFRLWRLRGGAGGPWWLGAVVGQEQDAGFGAGCLNGLMTGLPSLLSGLRALLCVSLATGALPARAALSGSLETRFQSDSYFDPGNYLEQWLTLDYRRRDEGVTWGLLGNWGASSDESWMNLHRLFVEKPFFENSLSAKAGRFERIDAAGFYTLDGLEARWQVDSGMRWSIFIGKPGRAGQYVIPHRDEDVNRPDSKYLAGLNLSRALALGGFEQARLSLGACYHFSGVDTMKLDGGFSGNWLPGGDRPPVALNASLVLDTRDGFIESFDVQASLPLDGKSQLWLRGRRYDPPDRSATFADRFYRYYARGWQTVLEAGYRQQMDVPITWGGSLRGIAREQGVEGAGLDLSLDWQLDQGSLLQGRADWLGGDDEHTGGLYLGYQRPLNSRLLLAVNGALRDERSHLDGSRSVMAGEVRLDWMWTRDLHLSGMLELARSRGRPEDYDQLRFGLRLIYQLPARGAEDYR</sequence>